<evidence type="ECO:0000256" key="4">
    <source>
        <dbReference type="SAM" id="MobiDB-lite"/>
    </source>
</evidence>
<sequence>MDPSAQFTISRCHALTTTFTDSSPRMSSSFAGASGGSSTGGKDKTRWPEVVGMLAEEAAKAELEPAGRKSSWPEVVGMSAEEALKKINSQKPNADVEVVPVGRPVDGDLKANRVRIFVDTVVDVPFVG</sequence>
<dbReference type="PRINTS" id="PR00292">
    <property type="entry name" value="POTATOINHBTR"/>
</dbReference>
<comment type="caution">
    <text evidence="5">The sequence shown here is derived from an EMBL/GenBank/DDBJ whole genome shotgun (WGS) entry which is preliminary data.</text>
</comment>
<evidence type="ECO:0000256" key="2">
    <source>
        <dbReference type="ARBA" id="ARBA00022690"/>
    </source>
</evidence>
<accession>A0A3L6PSY2</accession>
<dbReference type="InterPro" id="IPR000864">
    <property type="entry name" value="Prot_inh_pot1"/>
</dbReference>
<dbReference type="GO" id="GO:0004867">
    <property type="term" value="F:serine-type endopeptidase inhibitor activity"/>
    <property type="evidence" value="ECO:0007669"/>
    <property type="project" value="UniProtKB-KW"/>
</dbReference>
<gene>
    <name evidence="5" type="ORF">C2845_PM14G02660</name>
</gene>
<dbReference type="STRING" id="4540.A0A3L6PSY2"/>
<dbReference type="AlphaFoldDB" id="A0A3L6PSY2"/>
<protein>
    <submittedName>
        <fullName evidence="5">Subtilisin-chymotrypsin inhibitor-2A-like</fullName>
    </submittedName>
</protein>
<keyword evidence="2" id="KW-0646">Protease inhibitor</keyword>
<keyword evidence="3" id="KW-0722">Serine protease inhibitor</keyword>
<evidence type="ECO:0000313" key="6">
    <source>
        <dbReference type="Proteomes" id="UP000275267"/>
    </source>
</evidence>
<dbReference type="Proteomes" id="UP000275267">
    <property type="component" value="Unassembled WGS sequence"/>
</dbReference>
<name>A0A3L6PSY2_PANMI</name>
<dbReference type="InterPro" id="IPR036354">
    <property type="entry name" value="Prot_inh_pot1_sf"/>
</dbReference>
<dbReference type="PROSITE" id="PS00285">
    <property type="entry name" value="POTATO_INHIBITOR"/>
    <property type="match status" value="1"/>
</dbReference>
<dbReference type="Gene3D" id="3.30.10.10">
    <property type="entry name" value="Trypsin Inhibitor V, subunit A"/>
    <property type="match status" value="1"/>
</dbReference>
<dbReference type="OrthoDB" id="10013825at2759"/>
<evidence type="ECO:0000256" key="3">
    <source>
        <dbReference type="ARBA" id="ARBA00022900"/>
    </source>
</evidence>
<evidence type="ECO:0000313" key="5">
    <source>
        <dbReference type="EMBL" id="RLM62299.1"/>
    </source>
</evidence>
<feature type="region of interest" description="Disordered" evidence="4">
    <location>
        <begin position="19"/>
        <end position="45"/>
    </location>
</feature>
<dbReference type="GO" id="GO:0009611">
    <property type="term" value="P:response to wounding"/>
    <property type="evidence" value="ECO:0007669"/>
    <property type="project" value="InterPro"/>
</dbReference>
<dbReference type="PANTHER" id="PTHR33091:SF53">
    <property type="entry name" value="OS08G0441300 PROTEIN"/>
    <property type="match status" value="1"/>
</dbReference>
<evidence type="ECO:0000256" key="1">
    <source>
        <dbReference type="ARBA" id="ARBA00008210"/>
    </source>
</evidence>
<organism evidence="5 6">
    <name type="scientific">Panicum miliaceum</name>
    <name type="common">Proso millet</name>
    <name type="synonym">Broomcorn millet</name>
    <dbReference type="NCBI Taxonomy" id="4540"/>
    <lineage>
        <taxon>Eukaryota</taxon>
        <taxon>Viridiplantae</taxon>
        <taxon>Streptophyta</taxon>
        <taxon>Embryophyta</taxon>
        <taxon>Tracheophyta</taxon>
        <taxon>Spermatophyta</taxon>
        <taxon>Magnoliopsida</taxon>
        <taxon>Liliopsida</taxon>
        <taxon>Poales</taxon>
        <taxon>Poaceae</taxon>
        <taxon>PACMAD clade</taxon>
        <taxon>Panicoideae</taxon>
        <taxon>Panicodae</taxon>
        <taxon>Paniceae</taxon>
        <taxon>Panicinae</taxon>
        <taxon>Panicum</taxon>
        <taxon>Panicum sect. Panicum</taxon>
    </lineage>
</organism>
<keyword evidence="6" id="KW-1185">Reference proteome</keyword>
<reference evidence="6" key="1">
    <citation type="journal article" date="2019" name="Nat. Commun.">
        <title>The genome of broomcorn millet.</title>
        <authorList>
            <person name="Zou C."/>
            <person name="Miki D."/>
            <person name="Li D."/>
            <person name="Tang Q."/>
            <person name="Xiao L."/>
            <person name="Rajput S."/>
            <person name="Deng P."/>
            <person name="Jia W."/>
            <person name="Huang R."/>
            <person name="Zhang M."/>
            <person name="Sun Y."/>
            <person name="Hu J."/>
            <person name="Fu X."/>
            <person name="Schnable P.S."/>
            <person name="Li F."/>
            <person name="Zhang H."/>
            <person name="Feng B."/>
            <person name="Zhu X."/>
            <person name="Liu R."/>
            <person name="Schnable J.C."/>
            <person name="Zhu J.-K."/>
            <person name="Zhang H."/>
        </authorList>
    </citation>
    <scope>NUCLEOTIDE SEQUENCE [LARGE SCALE GENOMIC DNA]</scope>
</reference>
<dbReference type="PANTHER" id="PTHR33091">
    <property type="entry name" value="PROTEIN, PUTATIVE, EXPRESSED-RELATED"/>
    <property type="match status" value="1"/>
</dbReference>
<proteinExistence type="inferred from homology"/>
<dbReference type="Pfam" id="PF00280">
    <property type="entry name" value="potato_inhibit"/>
    <property type="match status" value="1"/>
</dbReference>
<dbReference type="EMBL" id="PQIB02000016">
    <property type="protein sequence ID" value="RLM62299.1"/>
    <property type="molecule type" value="Genomic_DNA"/>
</dbReference>
<comment type="similarity">
    <text evidence="1">Belongs to the protease inhibitor I13 (potato type I serine protease inhibitor) family.</text>
</comment>
<dbReference type="SUPFAM" id="SSF54654">
    <property type="entry name" value="CI-2 family of serine protease inhibitors"/>
    <property type="match status" value="1"/>
</dbReference>